<dbReference type="GeneID" id="77942848"/>
<dbReference type="RefSeq" id="YP_010666742.1">
    <property type="nucleotide sequence ID" value="NC_070945.1"/>
</dbReference>
<protein>
    <submittedName>
        <fullName evidence="1">Uncharacterized protein</fullName>
    </submittedName>
</protein>
<dbReference type="Proteomes" id="UP000828882">
    <property type="component" value="Segment"/>
</dbReference>
<accession>A0AAE7VH37</accession>
<gene>
    <name evidence="1" type="primary">63</name>
    <name evidence="1" type="ORF">SEA_KARDESAI_63</name>
</gene>
<evidence type="ECO:0000313" key="1">
    <source>
        <dbReference type="EMBL" id="QXO12970.1"/>
    </source>
</evidence>
<organism evidence="1 2">
    <name type="scientific">Arthrobacter phage Kardesai</name>
    <dbReference type="NCBI Taxonomy" id="2859474"/>
    <lineage>
        <taxon>Viruses</taxon>
        <taxon>Duplodnaviria</taxon>
        <taxon>Heunggongvirae</taxon>
        <taxon>Uroviricota</taxon>
        <taxon>Caudoviricetes</taxon>
        <taxon>Mudcatvirus</taxon>
        <taxon>Mudcatvirus kardesai</taxon>
    </lineage>
</organism>
<dbReference type="KEGG" id="vg:77942848"/>
<sequence>MSYSSENPTQMECAEETCDATHDSSFAYAVISAGKEGWFMQKNGVNWCPKHTPEWVAAWRERKTRYGRS</sequence>
<evidence type="ECO:0000313" key="2">
    <source>
        <dbReference type="Proteomes" id="UP000828882"/>
    </source>
</evidence>
<keyword evidence="2" id="KW-1185">Reference proteome</keyword>
<name>A0AAE7VH37_9CAUD</name>
<reference evidence="1 2" key="1">
    <citation type="submission" date="2021-05" db="EMBL/GenBank/DDBJ databases">
        <authorList>
            <person name="Alagappan S."/>
            <person name="Huber N."/>
            <person name="Angle L.E."/>
            <person name="Beckman N.B."/>
            <person name="Mazivanhanga P.R."/>
            <person name="Xu Z."/>
            <person name="Ghazi H.R."/>
            <person name="Miller M."/>
            <person name="Warner J.K."/>
            <person name="Sabetta M.E."/>
            <person name="Breitenberger C.A."/>
            <person name="Daniels C.J."/>
            <person name="Ball S.L."/>
            <person name="Garlena R.A."/>
            <person name="Russell D.A."/>
            <person name="Jacobs-Sera D."/>
            <person name="Hatfull G.F."/>
        </authorList>
    </citation>
    <scope>NUCLEOTIDE SEQUENCE [LARGE SCALE GENOMIC DNA]</scope>
</reference>
<proteinExistence type="predicted"/>
<dbReference type="EMBL" id="MZ209300">
    <property type="protein sequence ID" value="QXO12970.1"/>
    <property type="molecule type" value="Genomic_DNA"/>
</dbReference>